<sequence length="61" mass="6872">MSEQTKPDEPVEAPAASAATEQVPDWLGARLKRMFTDVMDEPVPDEFKQLLKQLEDKERGA</sequence>
<evidence type="ECO:0000256" key="1">
    <source>
        <dbReference type="SAM" id="MobiDB-lite"/>
    </source>
</evidence>
<dbReference type="Proteomes" id="UP000445000">
    <property type="component" value="Unassembled WGS sequence"/>
</dbReference>
<feature type="region of interest" description="Disordered" evidence="1">
    <location>
        <begin position="1"/>
        <end position="22"/>
    </location>
</feature>
<protein>
    <recommendedName>
        <fullName evidence="2">Anti-sigma factor NepR domain-containing protein</fullName>
    </recommendedName>
</protein>
<feature type="domain" description="Anti-sigma factor NepR" evidence="2">
    <location>
        <begin position="26"/>
        <end position="58"/>
    </location>
</feature>
<keyword evidence="4" id="KW-1185">Reference proteome</keyword>
<name>A0A829YE56_9GAMM</name>
<dbReference type="AlphaFoldDB" id="A0A829YE56"/>
<dbReference type="Pfam" id="PF18557">
    <property type="entry name" value="NepR"/>
    <property type="match status" value="1"/>
</dbReference>
<evidence type="ECO:0000313" key="4">
    <source>
        <dbReference type="Proteomes" id="UP000445000"/>
    </source>
</evidence>
<evidence type="ECO:0000313" key="3">
    <source>
        <dbReference type="EMBL" id="GFE80962.1"/>
    </source>
</evidence>
<evidence type="ECO:0000259" key="2">
    <source>
        <dbReference type="Pfam" id="PF18557"/>
    </source>
</evidence>
<dbReference type="EMBL" id="BLJN01000003">
    <property type="protein sequence ID" value="GFE80962.1"/>
    <property type="molecule type" value="Genomic_DNA"/>
</dbReference>
<reference evidence="4" key="1">
    <citation type="submission" date="2020-01" db="EMBL/GenBank/DDBJ databases">
        <title>'Steroidobacter agaridevorans' sp. nov., agar-degrading bacteria isolated from rhizosphere soils.</title>
        <authorList>
            <person name="Ikenaga M."/>
            <person name="Kataoka M."/>
            <person name="Murouchi A."/>
            <person name="Katsuragi S."/>
            <person name="Sakai M."/>
        </authorList>
    </citation>
    <scope>NUCLEOTIDE SEQUENCE [LARGE SCALE GENOMIC DNA]</scope>
    <source>
        <strain evidence="4">YU21-B</strain>
    </source>
</reference>
<dbReference type="RefSeq" id="WP_153067435.1">
    <property type="nucleotide sequence ID" value="NZ_BLJN01000003.1"/>
</dbReference>
<proteinExistence type="predicted"/>
<dbReference type="InterPro" id="IPR041649">
    <property type="entry name" value="NepR"/>
</dbReference>
<organism evidence="3 4">
    <name type="scientific">Steroidobacter agaridevorans</name>
    <dbReference type="NCBI Taxonomy" id="2695856"/>
    <lineage>
        <taxon>Bacteria</taxon>
        <taxon>Pseudomonadati</taxon>
        <taxon>Pseudomonadota</taxon>
        <taxon>Gammaproteobacteria</taxon>
        <taxon>Steroidobacterales</taxon>
        <taxon>Steroidobacteraceae</taxon>
        <taxon>Steroidobacter</taxon>
    </lineage>
</organism>
<gene>
    <name evidence="3" type="ORF">GCM10011487_29620</name>
</gene>
<comment type="caution">
    <text evidence="3">The sequence shown here is derived from an EMBL/GenBank/DDBJ whole genome shotgun (WGS) entry which is preliminary data.</text>
</comment>
<accession>A0A829YE56</accession>